<keyword evidence="4" id="KW-0808">Transferase</keyword>
<dbReference type="EMBL" id="AVFL01000009">
    <property type="protein sequence ID" value="EWY40155.1"/>
    <property type="molecule type" value="Genomic_DNA"/>
</dbReference>
<dbReference type="InterPro" id="IPR003661">
    <property type="entry name" value="HisK_dim/P_dom"/>
</dbReference>
<dbReference type="SUPFAM" id="SSF55874">
    <property type="entry name" value="ATPase domain of HSP90 chaperone/DNA topoisomerase II/histidine kinase"/>
    <property type="match status" value="1"/>
</dbReference>
<dbReference type="EC" id="2.7.13.3" evidence="2"/>
<evidence type="ECO:0000256" key="3">
    <source>
        <dbReference type="ARBA" id="ARBA00022553"/>
    </source>
</evidence>
<evidence type="ECO:0000313" key="10">
    <source>
        <dbReference type="Proteomes" id="UP000019486"/>
    </source>
</evidence>
<keyword evidence="10" id="KW-1185">Reference proteome</keyword>
<dbReference type="Gene3D" id="1.10.287.130">
    <property type="match status" value="1"/>
</dbReference>
<evidence type="ECO:0000256" key="1">
    <source>
        <dbReference type="ARBA" id="ARBA00000085"/>
    </source>
</evidence>
<dbReference type="SUPFAM" id="SSF47384">
    <property type="entry name" value="Homodimeric domain of signal transducing histidine kinase"/>
    <property type="match status" value="1"/>
</dbReference>
<gene>
    <name evidence="9" type="ORF">N825_03870</name>
</gene>
<evidence type="ECO:0000256" key="2">
    <source>
        <dbReference type="ARBA" id="ARBA00012438"/>
    </source>
</evidence>
<keyword evidence="6" id="KW-0902">Two-component regulatory system</keyword>
<evidence type="ECO:0000256" key="4">
    <source>
        <dbReference type="ARBA" id="ARBA00022679"/>
    </source>
</evidence>
<keyword evidence="7" id="KW-1133">Transmembrane helix</keyword>
<keyword evidence="5" id="KW-0418">Kinase</keyword>
<dbReference type="AlphaFoldDB" id="W9H1W3"/>
<dbReference type="SMART" id="SM00387">
    <property type="entry name" value="HATPase_c"/>
    <property type="match status" value="1"/>
</dbReference>
<dbReference type="InterPro" id="IPR036890">
    <property type="entry name" value="HATPase_C_sf"/>
</dbReference>
<evidence type="ECO:0000256" key="5">
    <source>
        <dbReference type="ARBA" id="ARBA00022777"/>
    </source>
</evidence>
<dbReference type="STRING" id="1385369.N825_03870"/>
<comment type="catalytic activity">
    <reaction evidence="1">
        <text>ATP + protein L-histidine = ADP + protein N-phospho-L-histidine.</text>
        <dbReference type="EC" id="2.7.13.3"/>
    </reaction>
</comment>
<sequence length="499" mass="55193">MARLFDRLSFRQARTAVVVAVMLGFLTSGVELIADVRREREVQRRTLEEVTQIIAQAATKAVYEIDSSLASDVLKGLLSYQSIFRARIQNEFGVRLAVRERPLVETRLRLFSEWLFGQPLEILVPLYHEPINRPRVEIGTLQAAVDSHIVATAFLERARSTLISGLFRNLLLGLVLTAIFHYMVTKPILTISRDFTRIDLQSPGAHVVEAPYSHETDELGLLVNRTNNFLQSFEASLRERAHYAEELRGALLRAEEGSRAKSQFLATMSHELRTPLNAIIGFSKLIRDDPEANGKSAALGEYAREIHSGGSQLLQIINDLLDLTEIDAGHHVLNPEPLDIRHLLEGCARQYAAIARERKLCLSVEVDPTCGPLCADHKVLRQIIINVLSNALKFTPADGWVTLSGTASSTGTGTVLTVADSGIGIDPADLARVCEPFWQADPMLSRHYGGTGLGMPLVQALVDLHDGNLRIQSTLGEGTVVTIEIPNRVETTEHELQQT</sequence>
<dbReference type="InterPro" id="IPR005467">
    <property type="entry name" value="His_kinase_dom"/>
</dbReference>
<dbReference type="SMART" id="SM00388">
    <property type="entry name" value="HisKA"/>
    <property type="match status" value="1"/>
</dbReference>
<evidence type="ECO:0000313" key="9">
    <source>
        <dbReference type="EMBL" id="EWY40155.1"/>
    </source>
</evidence>
<dbReference type="RefSeq" id="WP_037452980.1">
    <property type="nucleotide sequence ID" value="NZ_AVFL01000009.1"/>
</dbReference>
<keyword evidence="7" id="KW-0812">Transmembrane</keyword>
<dbReference type="PANTHER" id="PTHR43711:SF1">
    <property type="entry name" value="HISTIDINE KINASE 1"/>
    <property type="match status" value="1"/>
</dbReference>
<keyword evidence="3" id="KW-0597">Phosphoprotein</keyword>
<accession>W9H1W3</accession>
<evidence type="ECO:0000256" key="6">
    <source>
        <dbReference type="ARBA" id="ARBA00023012"/>
    </source>
</evidence>
<dbReference type="Pfam" id="PF00512">
    <property type="entry name" value="HisKA"/>
    <property type="match status" value="1"/>
</dbReference>
<protein>
    <recommendedName>
        <fullName evidence="2">histidine kinase</fullName>
        <ecNumber evidence="2">2.7.13.3</ecNumber>
    </recommendedName>
</protein>
<evidence type="ECO:0000259" key="8">
    <source>
        <dbReference type="PROSITE" id="PS50109"/>
    </source>
</evidence>
<dbReference type="CDD" id="cd00082">
    <property type="entry name" value="HisKA"/>
    <property type="match status" value="1"/>
</dbReference>
<dbReference type="InterPro" id="IPR004358">
    <property type="entry name" value="Sig_transdc_His_kin-like_C"/>
</dbReference>
<feature type="transmembrane region" description="Helical" evidence="7">
    <location>
        <begin position="166"/>
        <end position="184"/>
    </location>
</feature>
<dbReference type="Proteomes" id="UP000019486">
    <property type="component" value="Unassembled WGS sequence"/>
</dbReference>
<evidence type="ECO:0000256" key="7">
    <source>
        <dbReference type="SAM" id="Phobius"/>
    </source>
</evidence>
<keyword evidence="7" id="KW-0472">Membrane</keyword>
<dbReference type="GO" id="GO:0000155">
    <property type="term" value="F:phosphorelay sensor kinase activity"/>
    <property type="evidence" value="ECO:0007669"/>
    <property type="project" value="InterPro"/>
</dbReference>
<name>W9H1W3_9PROT</name>
<organism evidence="9 10">
    <name type="scientific">Skermanella stibiiresistens SB22</name>
    <dbReference type="NCBI Taxonomy" id="1385369"/>
    <lineage>
        <taxon>Bacteria</taxon>
        <taxon>Pseudomonadati</taxon>
        <taxon>Pseudomonadota</taxon>
        <taxon>Alphaproteobacteria</taxon>
        <taxon>Rhodospirillales</taxon>
        <taxon>Azospirillaceae</taxon>
        <taxon>Skermanella</taxon>
    </lineage>
</organism>
<dbReference type="InterPro" id="IPR036097">
    <property type="entry name" value="HisK_dim/P_sf"/>
</dbReference>
<reference evidence="9 10" key="1">
    <citation type="submission" date="2013-08" db="EMBL/GenBank/DDBJ databases">
        <title>The genome sequence of Skermanella stibiiresistens.</title>
        <authorList>
            <person name="Zhu W."/>
            <person name="Wang G."/>
        </authorList>
    </citation>
    <scope>NUCLEOTIDE SEQUENCE [LARGE SCALE GENOMIC DNA]</scope>
    <source>
        <strain evidence="9 10">SB22</strain>
    </source>
</reference>
<feature type="domain" description="Histidine kinase" evidence="8">
    <location>
        <begin position="267"/>
        <end position="489"/>
    </location>
</feature>
<dbReference type="InterPro" id="IPR003594">
    <property type="entry name" value="HATPase_dom"/>
</dbReference>
<dbReference type="Pfam" id="PF02518">
    <property type="entry name" value="HATPase_c"/>
    <property type="match status" value="1"/>
</dbReference>
<dbReference type="InterPro" id="IPR050736">
    <property type="entry name" value="Sensor_HK_Regulatory"/>
</dbReference>
<feature type="transmembrane region" description="Helical" evidence="7">
    <location>
        <begin position="12"/>
        <end position="34"/>
    </location>
</feature>
<comment type="caution">
    <text evidence="9">The sequence shown here is derived from an EMBL/GenBank/DDBJ whole genome shotgun (WGS) entry which is preliminary data.</text>
</comment>
<dbReference type="PANTHER" id="PTHR43711">
    <property type="entry name" value="TWO-COMPONENT HISTIDINE KINASE"/>
    <property type="match status" value="1"/>
</dbReference>
<proteinExistence type="predicted"/>
<dbReference type="PROSITE" id="PS50109">
    <property type="entry name" value="HIS_KIN"/>
    <property type="match status" value="1"/>
</dbReference>
<dbReference type="PRINTS" id="PR00344">
    <property type="entry name" value="BCTRLSENSOR"/>
</dbReference>
<dbReference type="Gene3D" id="3.30.565.10">
    <property type="entry name" value="Histidine kinase-like ATPase, C-terminal domain"/>
    <property type="match status" value="1"/>
</dbReference>